<organism evidence="1 2">
    <name type="scientific">Oleoguttula mirabilis</name>
    <dbReference type="NCBI Taxonomy" id="1507867"/>
    <lineage>
        <taxon>Eukaryota</taxon>
        <taxon>Fungi</taxon>
        <taxon>Dikarya</taxon>
        <taxon>Ascomycota</taxon>
        <taxon>Pezizomycotina</taxon>
        <taxon>Dothideomycetes</taxon>
        <taxon>Dothideomycetidae</taxon>
        <taxon>Mycosphaerellales</taxon>
        <taxon>Teratosphaeriaceae</taxon>
        <taxon>Oleoguttula</taxon>
    </lineage>
</organism>
<gene>
    <name evidence="1" type="ORF">LTR36_001464</name>
</gene>
<dbReference type="Proteomes" id="UP001324427">
    <property type="component" value="Unassembled WGS sequence"/>
</dbReference>
<sequence length="373" mass="42269">PVQVEGGYTVIYRYELEYTTENDGQAVLVGKKKATPVMERENLQGNVIQAIRDQYFPKFDEVLLNDYLGRSTWSRLFDHQLAGMVAHRLGFALLCGFPLKYHRNQPDQYFGYAERTFIVLKLIDWLHMYGSFKKTSAEVERFILGVHVGPEAIRQFPHTFLRIAVLLEAQDLYQLALANAVSIYDSNLRNDSTFNNRVYAQAYQVLNRELGSDVQLSGRVTSMHAILATKQAALQSELLALASTEHPKTTSRLATAIRREWFSRKISDLPRKYVPYNFFGRVIERIATSQVDAEDLIEQYKLRHYSGAAVFPPHYIQKAKLRDVLSTLIRSAQGILEGALNSEGGFAFVPGGVEPGGCYQLRRLHLSVAASSR</sequence>
<protein>
    <submittedName>
        <fullName evidence="1">Uncharacterized protein</fullName>
    </submittedName>
</protein>
<accession>A0AAV9J3K7</accession>
<keyword evidence="2" id="KW-1185">Reference proteome</keyword>
<evidence type="ECO:0000313" key="2">
    <source>
        <dbReference type="Proteomes" id="UP001324427"/>
    </source>
</evidence>
<name>A0AAV9J3K7_9PEZI</name>
<feature type="non-terminal residue" evidence="1">
    <location>
        <position position="1"/>
    </location>
</feature>
<dbReference type="EMBL" id="JAVFHQ010000126">
    <property type="protein sequence ID" value="KAK4539120.1"/>
    <property type="molecule type" value="Genomic_DNA"/>
</dbReference>
<comment type="caution">
    <text evidence="1">The sequence shown here is derived from an EMBL/GenBank/DDBJ whole genome shotgun (WGS) entry which is preliminary data.</text>
</comment>
<evidence type="ECO:0000313" key="1">
    <source>
        <dbReference type="EMBL" id="KAK4539120.1"/>
    </source>
</evidence>
<proteinExistence type="predicted"/>
<reference evidence="1 2" key="1">
    <citation type="submission" date="2021-11" db="EMBL/GenBank/DDBJ databases">
        <title>Black yeast isolated from Biological Soil Crust.</title>
        <authorList>
            <person name="Kurbessoian T."/>
        </authorList>
    </citation>
    <scope>NUCLEOTIDE SEQUENCE [LARGE SCALE GENOMIC DNA]</scope>
    <source>
        <strain evidence="1 2">CCFEE 5522</strain>
    </source>
</reference>
<dbReference type="AlphaFoldDB" id="A0AAV9J3K7"/>